<evidence type="ECO:0000259" key="5">
    <source>
        <dbReference type="PROSITE" id="PS50250"/>
    </source>
</evidence>
<dbReference type="Proteomes" id="UP000002866">
    <property type="component" value="Chromosome 3"/>
</dbReference>
<organism evidence="6 7">
    <name type="scientific">Henningerozyma blattae (strain ATCC 34711 / CBS 6284 / DSM 70876 / NBRC 10599 / NRRL Y-10934 / UCD 77-7)</name>
    <name type="common">Yeast</name>
    <name type="synonym">Tetrapisispora blattae</name>
    <dbReference type="NCBI Taxonomy" id="1071380"/>
    <lineage>
        <taxon>Eukaryota</taxon>
        <taxon>Fungi</taxon>
        <taxon>Dikarya</taxon>
        <taxon>Ascomycota</taxon>
        <taxon>Saccharomycotina</taxon>
        <taxon>Saccharomycetes</taxon>
        <taxon>Saccharomycetales</taxon>
        <taxon>Saccharomycetaceae</taxon>
        <taxon>Henningerozyma</taxon>
    </lineage>
</organism>
<dbReference type="SMART" id="SM00088">
    <property type="entry name" value="PINT"/>
    <property type="match status" value="1"/>
</dbReference>
<dbReference type="InterPro" id="IPR049549">
    <property type="entry name" value="RPN7_PSMD6_C"/>
</dbReference>
<dbReference type="SUPFAM" id="SSF46785">
    <property type="entry name" value="Winged helix' DNA-binding domain"/>
    <property type="match status" value="1"/>
</dbReference>
<accession>I2H0Z4</accession>
<protein>
    <recommendedName>
        <fullName evidence="5">PCI domain-containing protein</fullName>
    </recommendedName>
</protein>
<dbReference type="OMA" id="RLHCKVD"/>
<dbReference type="RefSeq" id="XP_004179565.1">
    <property type="nucleotide sequence ID" value="XM_004179517.1"/>
</dbReference>
<comment type="function">
    <text evidence="2">Component of the 19S cap proteasome complex which acts as a regulatory subunit of the 26S proteasome, involved in the ATP-dependent degradation of ubiquitinated proteins.</text>
</comment>
<dbReference type="AlphaFoldDB" id="I2H0Z4"/>
<evidence type="ECO:0000313" key="7">
    <source>
        <dbReference type="Proteomes" id="UP000002866"/>
    </source>
</evidence>
<dbReference type="STRING" id="1071380.I2H0Z4"/>
<dbReference type="Pfam" id="PF21154">
    <property type="entry name" value="RPN7_PSMD6_C"/>
    <property type="match status" value="1"/>
</dbReference>
<dbReference type="EMBL" id="HE806318">
    <property type="protein sequence ID" value="CCH60046.1"/>
    <property type="molecule type" value="Genomic_DNA"/>
</dbReference>
<dbReference type="InParanoid" id="I2H0Z4"/>
<comment type="subunit">
    <text evidence="3">The 26S proteasome is composed of a core protease, known as the 20S proteasome, capped at one or both ends by the 19S regulatory complex (RC). The RC is composed of at least 18 different subunits in two subcomplexes, the base and the lid, which form the portions proximal and distal to the 20S proteolytic core, respectively. Component of the lid subcomplex of the 19S RC.</text>
</comment>
<dbReference type="Pfam" id="PF01399">
    <property type="entry name" value="PCI"/>
    <property type="match status" value="1"/>
</dbReference>
<dbReference type="OrthoDB" id="1452at2759"/>
<gene>
    <name evidence="6" type="primary">TBLA0C02350</name>
    <name evidence="6" type="ORF">TBLA_0C02350</name>
</gene>
<evidence type="ECO:0000313" key="6">
    <source>
        <dbReference type="EMBL" id="CCH60046.1"/>
    </source>
</evidence>
<dbReference type="PANTHER" id="PTHR14145:SF1">
    <property type="entry name" value="26S PROTEASOME NON-ATPASE REGULATORY SUBUNIT 6"/>
    <property type="match status" value="1"/>
</dbReference>
<dbReference type="Gene3D" id="1.25.40.570">
    <property type="match status" value="1"/>
</dbReference>
<keyword evidence="4" id="KW-0175">Coiled coil</keyword>
<dbReference type="FunCoup" id="I2H0Z4">
    <property type="interactions" value="1163"/>
</dbReference>
<evidence type="ECO:0000256" key="1">
    <source>
        <dbReference type="ARBA" id="ARBA00022942"/>
    </source>
</evidence>
<name>I2H0Z4_HENB6</name>
<dbReference type="GO" id="GO:0005634">
    <property type="term" value="C:nucleus"/>
    <property type="evidence" value="ECO:0007669"/>
    <property type="project" value="EnsemblFungi"/>
</dbReference>
<dbReference type="InterPro" id="IPR000717">
    <property type="entry name" value="PCI_dom"/>
</dbReference>
<dbReference type="GeneID" id="14495026"/>
<dbReference type="GO" id="GO:0043161">
    <property type="term" value="P:proteasome-mediated ubiquitin-dependent protein catabolic process"/>
    <property type="evidence" value="ECO:0007669"/>
    <property type="project" value="EnsemblFungi"/>
</dbReference>
<dbReference type="GO" id="GO:0008541">
    <property type="term" value="C:proteasome regulatory particle, lid subcomplex"/>
    <property type="evidence" value="ECO:0007669"/>
    <property type="project" value="EnsemblFungi"/>
</dbReference>
<dbReference type="eggNOG" id="KOG0687">
    <property type="taxonomic scope" value="Eukaryota"/>
</dbReference>
<dbReference type="FunFam" id="1.25.40.570:FF:000005">
    <property type="entry name" value="26S proteasome regulatory subunit N7"/>
    <property type="match status" value="1"/>
</dbReference>
<sequence length="419" mass="48045">MAESDSESQTDLKATQLADPTVNNVPNYKASELAFILDPQSNKSLSMDLKKKSLIELLEIIKDEEMAPYYKYLANKSIIQFENEFYDELINKNQVKIKELEENLEKVKENDEGELEQTQCYIKLGEYYTQIADLNNAKKYLTIAMNMAISSGAKIDIMLTITRLGFFYNDQLFVKENLDQINNLIEKGGGDWERRNRYKTYLGIHCLSIRDFKQASTLLVDSLSTFTSTELTSYENLAMYASIAGLLTLERTDLKSKIIDSPELLSLLTVASSLQSLFSLTLSLYTSDYSSLFPYLLETYDNVLLPCKYLYQHADYFVREMRRKIYAQLLESYKTISLSSMANAFGVSEQFLDNDLCKFIPNKQLNCIIDRVNGIIETNRPDNKNSQYHLLIKQGDGLLTKLQKYNAAVRLTGINEHTD</sequence>
<proteinExistence type="predicted"/>
<dbReference type="HOGENOM" id="CLU_031814_1_1_1"/>
<feature type="domain" description="PCI" evidence="5">
    <location>
        <begin position="211"/>
        <end position="383"/>
    </location>
</feature>
<reference evidence="6 7" key="1">
    <citation type="journal article" date="2011" name="Proc. Natl. Acad. Sci. U.S.A.">
        <title>Evolutionary erosion of yeast sex chromosomes by mating-type switching accidents.</title>
        <authorList>
            <person name="Gordon J.L."/>
            <person name="Armisen D."/>
            <person name="Proux-Wera E."/>
            <person name="Oheigeartaigh S.S."/>
            <person name="Byrne K.P."/>
            <person name="Wolfe K.H."/>
        </authorList>
    </citation>
    <scope>NUCLEOTIDE SEQUENCE [LARGE SCALE GENOMIC DNA]</scope>
    <source>
        <strain evidence="7">ATCC 34711 / CBS 6284 / DSM 70876 / NBRC 10599 / NRRL Y-10934 / UCD 77-7</strain>
    </source>
</reference>
<dbReference type="InterPro" id="IPR045135">
    <property type="entry name" value="Rpn7_N"/>
</dbReference>
<evidence type="ECO:0000256" key="4">
    <source>
        <dbReference type="SAM" id="Coils"/>
    </source>
</evidence>
<evidence type="ECO:0000256" key="3">
    <source>
        <dbReference type="ARBA" id="ARBA00093502"/>
    </source>
</evidence>
<dbReference type="GO" id="GO:0005198">
    <property type="term" value="F:structural molecule activity"/>
    <property type="evidence" value="ECO:0007669"/>
    <property type="project" value="EnsemblFungi"/>
</dbReference>
<dbReference type="InterPro" id="IPR036390">
    <property type="entry name" value="WH_DNA-bd_sf"/>
</dbReference>
<feature type="coiled-coil region" evidence="4">
    <location>
        <begin position="83"/>
        <end position="117"/>
    </location>
</feature>
<dbReference type="KEGG" id="tbl:TBLA_0C02350"/>
<dbReference type="InterPro" id="IPR019585">
    <property type="entry name" value="Rpn7/CSN1"/>
</dbReference>
<keyword evidence="7" id="KW-1185">Reference proteome</keyword>
<keyword evidence="1" id="KW-0647">Proteasome</keyword>
<dbReference type="PROSITE" id="PS50250">
    <property type="entry name" value="PCI"/>
    <property type="match status" value="1"/>
</dbReference>
<dbReference type="PANTHER" id="PTHR14145">
    <property type="entry name" value="26S PROTESOME SUBUNIT 6"/>
    <property type="match status" value="1"/>
</dbReference>
<evidence type="ECO:0000256" key="2">
    <source>
        <dbReference type="ARBA" id="ARBA00093435"/>
    </source>
</evidence>
<dbReference type="Pfam" id="PF10602">
    <property type="entry name" value="RPN7"/>
    <property type="match status" value="1"/>
</dbReference>